<dbReference type="Pfam" id="PF05954">
    <property type="entry name" value="Phage_GPD"/>
    <property type="match status" value="1"/>
</dbReference>
<feature type="region of interest" description="Disordered" evidence="1">
    <location>
        <begin position="1"/>
        <end position="21"/>
    </location>
</feature>
<dbReference type="SUPFAM" id="SSF69279">
    <property type="entry name" value="Phage tail proteins"/>
    <property type="match status" value="1"/>
</dbReference>
<dbReference type="InterPro" id="IPR006531">
    <property type="entry name" value="Gp5/Vgr_OB"/>
</dbReference>
<sequence length="596" mass="63922">MATGENTNTFVVRAPGPLPPPWDETQLRVDVEESNTLPAVAQLRFPDPHRKLLEDTRIEIGRPLTVHVKPGDGSGELPLFNGEVVSLEAEYDAGVGSFTTVRAMDRSHRLQRGRRVRGFVGRKASEIAREVAAAAGVPVGRIDPTATAYPLRTQANVTDWEFLAELAGENDREMGVKDGKFFFRAPVPAASAPNPSGAVEESPVGIKMGENVLFVRSAVTAVNQTARVAVRGWDVKRKKSLHAQRKVTAGDGLRIGLTPPKAVAPFESSRPSETLLTDFPYRTDAEVKAVSTAAAAELADSVAELEVVVLGNPRLRVGTPVLLDHAGKPFDGKYTVTASRHTYRPGDGYQTWVTVSGRQDRTPYGLASGASAPARSPRVPGVAVGVVTDVKAPREHRDQGWVRLKLPWLSDDSGREKAYVTDWVRTVQLGGTGGGGVFSPEVNDEVLVAFEQGLLDRPYVIGGLYNGVDKPTPDSLALVDGRSGKVNRRSFASRGGHRVELLDAVPGPAGVRLRTHRDRLSVHLDQQNTVITVHSDGKVTVSAQQEVTVTGRGITLDAGSGELKLTGRSVSVNARRGMELNGGTSCSVNARIVEIN</sequence>
<dbReference type="AlphaFoldDB" id="A0A2M8M197"/>
<dbReference type="Proteomes" id="UP000230407">
    <property type="component" value="Unassembled WGS sequence"/>
</dbReference>
<dbReference type="InterPro" id="IPR047702">
    <property type="entry name" value="VgrG-rel"/>
</dbReference>
<evidence type="ECO:0000313" key="5">
    <source>
        <dbReference type="Proteomes" id="UP000230407"/>
    </source>
</evidence>
<comment type="caution">
    <text evidence="3">The sequence shown here is derived from an EMBL/GenBank/DDBJ whole genome shotgun (WGS) entry which is preliminary data.</text>
</comment>
<accession>A0A2M8M197</accession>
<dbReference type="SUPFAM" id="SSF69255">
    <property type="entry name" value="gp5 N-terminal domain-like"/>
    <property type="match status" value="1"/>
</dbReference>
<evidence type="ECO:0000256" key="1">
    <source>
        <dbReference type="SAM" id="MobiDB-lite"/>
    </source>
</evidence>
<dbReference type="EMBL" id="PGGW01000008">
    <property type="protein sequence ID" value="PJF01791.1"/>
    <property type="molecule type" value="Genomic_DNA"/>
</dbReference>
<reference evidence="3 5" key="1">
    <citation type="submission" date="2017-11" db="EMBL/GenBank/DDBJ databases">
        <title>Streptomyces carmine sp. nov., a novel actinomycete isolated from Sophora alopecuroides in Xinjiang, China.</title>
        <authorList>
            <person name="Wang Y."/>
            <person name="Luo X."/>
            <person name="Wan C."/>
            <person name="Zhang L."/>
        </authorList>
    </citation>
    <scope>NUCLEOTIDE SEQUENCE [LARGE SCALE GENOMIC DNA]</scope>
    <source>
        <strain evidence="3 5">TRM SA0054</strain>
    </source>
</reference>
<dbReference type="EMBL" id="PGGW01000038">
    <property type="protein sequence ID" value="PJE97965.1"/>
    <property type="molecule type" value="Genomic_DNA"/>
</dbReference>
<dbReference type="NCBIfam" id="NF033848">
    <property type="entry name" value="VgrG_rel"/>
    <property type="match status" value="1"/>
</dbReference>
<protein>
    <submittedName>
        <fullName evidence="3">Type IV secretion protein Rhs</fullName>
    </submittedName>
</protein>
<evidence type="ECO:0000313" key="3">
    <source>
        <dbReference type="EMBL" id="PJE97965.1"/>
    </source>
</evidence>
<organism evidence="3 5">
    <name type="scientific">Streptomyces carminius</name>
    <dbReference type="NCBI Taxonomy" id="2665496"/>
    <lineage>
        <taxon>Bacteria</taxon>
        <taxon>Bacillati</taxon>
        <taxon>Actinomycetota</taxon>
        <taxon>Actinomycetes</taxon>
        <taxon>Kitasatosporales</taxon>
        <taxon>Streptomycetaceae</taxon>
        <taxon>Streptomyces</taxon>
    </lineage>
</organism>
<proteinExistence type="predicted"/>
<dbReference type="InterPro" id="IPR037026">
    <property type="entry name" value="Vgr_OB-fold_dom_sf"/>
</dbReference>
<dbReference type="Gene3D" id="2.40.50.230">
    <property type="entry name" value="Gp5 N-terminal domain"/>
    <property type="match status" value="1"/>
</dbReference>
<name>A0A2M8M197_9ACTN</name>
<evidence type="ECO:0000313" key="4">
    <source>
        <dbReference type="EMBL" id="PJF01791.1"/>
    </source>
</evidence>
<feature type="compositionally biased region" description="Polar residues" evidence="1">
    <location>
        <begin position="1"/>
        <end position="10"/>
    </location>
</feature>
<keyword evidence="5" id="KW-1185">Reference proteome</keyword>
<feature type="domain" description="Gp5/Type VI secretion system Vgr protein OB-fold" evidence="2">
    <location>
        <begin position="384"/>
        <end position="465"/>
    </location>
</feature>
<dbReference type="RefSeq" id="WP_100200253.1">
    <property type="nucleotide sequence ID" value="NZ_PGGW01000008.1"/>
</dbReference>
<evidence type="ECO:0000259" key="2">
    <source>
        <dbReference type="Pfam" id="PF04717"/>
    </source>
</evidence>
<gene>
    <name evidence="4" type="ORF">CUT44_01525</name>
    <name evidence="3" type="ORF">CUT44_09785</name>
</gene>
<dbReference type="Pfam" id="PF04717">
    <property type="entry name" value="Phage_base_V"/>
    <property type="match status" value="1"/>
</dbReference>